<dbReference type="AlphaFoldDB" id="A0A0E9WI71"/>
<proteinExistence type="predicted"/>
<accession>A0A0E9WI71</accession>
<reference evidence="1" key="1">
    <citation type="submission" date="2014-11" db="EMBL/GenBank/DDBJ databases">
        <authorList>
            <person name="Amaro Gonzalez C."/>
        </authorList>
    </citation>
    <scope>NUCLEOTIDE SEQUENCE</scope>
</reference>
<organism evidence="1">
    <name type="scientific">Anguilla anguilla</name>
    <name type="common">European freshwater eel</name>
    <name type="synonym">Muraena anguilla</name>
    <dbReference type="NCBI Taxonomy" id="7936"/>
    <lineage>
        <taxon>Eukaryota</taxon>
        <taxon>Metazoa</taxon>
        <taxon>Chordata</taxon>
        <taxon>Craniata</taxon>
        <taxon>Vertebrata</taxon>
        <taxon>Euteleostomi</taxon>
        <taxon>Actinopterygii</taxon>
        <taxon>Neopterygii</taxon>
        <taxon>Teleostei</taxon>
        <taxon>Anguilliformes</taxon>
        <taxon>Anguillidae</taxon>
        <taxon>Anguilla</taxon>
    </lineage>
</organism>
<evidence type="ECO:0000313" key="1">
    <source>
        <dbReference type="EMBL" id="JAH90099.1"/>
    </source>
</evidence>
<sequence>MTMSFYRRHQPSSGLLASQNQTFLRCKKQ</sequence>
<protein>
    <submittedName>
        <fullName evidence="1">Uncharacterized protein</fullName>
    </submittedName>
</protein>
<dbReference type="EMBL" id="GBXM01018478">
    <property type="protein sequence ID" value="JAH90099.1"/>
    <property type="molecule type" value="Transcribed_RNA"/>
</dbReference>
<reference evidence="1" key="2">
    <citation type="journal article" date="2015" name="Fish Shellfish Immunol.">
        <title>Early steps in the European eel (Anguilla anguilla)-Vibrio vulnificus interaction in the gills: Role of the RtxA13 toxin.</title>
        <authorList>
            <person name="Callol A."/>
            <person name="Pajuelo D."/>
            <person name="Ebbesson L."/>
            <person name="Teles M."/>
            <person name="MacKenzie S."/>
            <person name="Amaro C."/>
        </authorList>
    </citation>
    <scope>NUCLEOTIDE SEQUENCE</scope>
</reference>
<name>A0A0E9WI71_ANGAN</name>